<dbReference type="GO" id="GO:0075523">
    <property type="term" value="P:viral translational frameshifting"/>
    <property type="evidence" value="ECO:0007669"/>
    <property type="project" value="UniProtKB-KW"/>
</dbReference>
<comment type="caution">
    <text evidence="4">The sequence shown here is derived from an EMBL/GenBank/DDBJ whole genome shotgun (WGS) entry which is preliminary data.</text>
</comment>
<evidence type="ECO:0000313" key="4">
    <source>
        <dbReference type="EMBL" id="KAG2387743.1"/>
    </source>
</evidence>
<keyword evidence="5" id="KW-1185">Reference proteome</keyword>
<proteinExistence type="inferred from homology"/>
<sequence>MTTAEGLAVFDVAMFALKQVDFSYRPLAVGSSNHDSRIDTLIQQLDQSMNFIASTTNSTTAGSNTSAIKKPAFKQSVMFVYNAESLDADSDDDYDDDTLSTSSTSSSDDESATSLELSRAIRTGFTGIIDFEKNEMMIYPPSHSTYLHKDSIINLMDIAESICCSTIYICMEKNHPEVKEFARGFIYAGFQLVQPSIKKLNPTEWVLFGAEL</sequence>
<evidence type="ECO:0000256" key="3">
    <source>
        <dbReference type="SAM" id="MobiDB-lite"/>
    </source>
</evidence>
<dbReference type="Gene3D" id="3.40.630.60">
    <property type="match status" value="1"/>
</dbReference>
<gene>
    <name evidence="4" type="ORF">C9374_001337</name>
</gene>
<dbReference type="InterPro" id="IPR002993">
    <property type="entry name" value="ODC_AZ"/>
</dbReference>
<dbReference type="GeneID" id="68093793"/>
<dbReference type="GO" id="GO:0008073">
    <property type="term" value="F:ornithine decarboxylase inhibitor activity"/>
    <property type="evidence" value="ECO:0007669"/>
    <property type="project" value="InterPro"/>
</dbReference>
<dbReference type="AlphaFoldDB" id="A0AA88KMN1"/>
<evidence type="ECO:0000313" key="5">
    <source>
        <dbReference type="Proteomes" id="UP000816034"/>
    </source>
</evidence>
<dbReference type="Proteomes" id="UP000816034">
    <property type="component" value="Unassembled WGS sequence"/>
</dbReference>
<comment type="similarity">
    <text evidence="1">Belongs to the ODC antizyme family.</text>
</comment>
<dbReference type="InterPro" id="IPR016181">
    <property type="entry name" value="Acyl_CoA_acyltransferase"/>
</dbReference>
<feature type="region of interest" description="Disordered" evidence="3">
    <location>
        <begin position="91"/>
        <end position="115"/>
    </location>
</feature>
<reference evidence="4 5" key="1">
    <citation type="journal article" date="2018" name="BMC Genomics">
        <title>The genome of Naegleria lovaniensis, the basis for a comparative approach to unravel pathogenicity factors of the human pathogenic amoeba N. fowleri.</title>
        <authorList>
            <person name="Liechti N."/>
            <person name="Schurch N."/>
            <person name="Bruggmann R."/>
            <person name="Wittwer M."/>
        </authorList>
    </citation>
    <scope>NUCLEOTIDE SEQUENCE [LARGE SCALE GENOMIC DNA]</scope>
    <source>
        <strain evidence="4 5">ATCC 30569</strain>
    </source>
</reference>
<dbReference type="InterPro" id="IPR038581">
    <property type="entry name" value="ODC_AZ_sf"/>
</dbReference>
<evidence type="ECO:0000256" key="1">
    <source>
        <dbReference type="ARBA" id="ARBA00008796"/>
    </source>
</evidence>
<dbReference type="RefSeq" id="XP_044551735.1">
    <property type="nucleotide sequence ID" value="XM_044689236.1"/>
</dbReference>
<evidence type="ECO:0000256" key="2">
    <source>
        <dbReference type="ARBA" id="ARBA00022758"/>
    </source>
</evidence>
<protein>
    <recommendedName>
        <fullName evidence="6">Ornithine decarboxylase antizyme</fullName>
    </recommendedName>
</protein>
<dbReference type="Pfam" id="PF02100">
    <property type="entry name" value="ODC_AZ"/>
    <property type="match status" value="1"/>
</dbReference>
<organism evidence="4 5">
    <name type="scientific">Naegleria lovaniensis</name>
    <name type="common">Amoeba</name>
    <dbReference type="NCBI Taxonomy" id="51637"/>
    <lineage>
        <taxon>Eukaryota</taxon>
        <taxon>Discoba</taxon>
        <taxon>Heterolobosea</taxon>
        <taxon>Tetramitia</taxon>
        <taxon>Eutetramitia</taxon>
        <taxon>Vahlkampfiidae</taxon>
        <taxon>Naegleria</taxon>
    </lineage>
</organism>
<feature type="compositionally biased region" description="Low complexity" evidence="3">
    <location>
        <begin position="99"/>
        <end position="115"/>
    </location>
</feature>
<keyword evidence="2" id="KW-0688">Ribosomal frameshifting</keyword>
<evidence type="ECO:0008006" key="6">
    <source>
        <dbReference type="Google" id="ProtNLM"/>
    </source>
</evidence>
<name>A0AA88KMN1_NAELO</name>
<dbReference type="EMBL" id="PYSW02000012">
    <property type="protein sequence ID" value="KAG2387743.1"/>
    <property type="molecule type" value="Genomic_DNA"/>
</dbReference>
<accession>A0AA88KMN1</accession>
<dbReference type="SUPFAM" id="SSF55729">
    <property type="entry name" value="Acyl-CoA N-acyltransferases (Nat)"/>
    <property type="match status" value="1"/>
</dbReference>